<dbReference type="InterPro" id="IPR013783">
    <property type="entry name" value="Ig-like_fold"/>
</dbReference>
<evidence type="ECO:0000313" key="3">
    <source>
        <dbReference type="Proteomes" id="UP000502248"/>
    </source>
</evidence>
<dbReference type="EMBL" id="CP051680">
    <property type="protein sequence ID" value="QJD84597.1"/>
    <property type="molecule type" value="Genomic_DNA"/>
</dbReference>
<proteinExistence type="predicted"/>
<protein>
    <submittedName>
        <fullName evidence="2">DUF5011 domain-containing protein</fullName>
    </submittedName>
</protein>
<dbReference type="Gene3D" id="2.60.40.10">
    <property type="entry name" value="Immunoglobulins"/>
    <property type="match status" value="1"/>
</dbReference>
<dbReference type="RefSeq" id="WP_169280878.1">
    <property type="nucleotide sequence ID" value="NZ_CP051680.1"/>
</dbReference>
<feature type="region of interest" description="Disordered" evidence="1">
    <location>
        <begin position="601"/>
        <end position="636"/>
    </location>
</feature>
<accession>A0A7Z2VK95</accession>
<reference evidence="2 3" key="1">
    <citation type="submission" date="2020-04" db="EMBL/GenBank/DDBJ databases">
        <title>Genome sequencing of novel species.</title>
        <authorList>
            <person name="Heo J."/>
            <person name="Kim S.-J."/>
            <person name="Kim J.-S."/>
            <person name="Hong S.-B."/>
            <person name="Kwon S.-W."/>
        </authorList>
    </citation>
    <scope>NUCLEOTIDE SEQUENCE [LARGE SCALE GENOMIC DNA]</scope>
    <source>
        <strain evidence="2 3">MFER-1</strain>
    </source>
</reference>
<keyword evidence="3" id="KW-1185">Reference proteome</keyword>
<evidence type="ECO:0000256" key="1">
    <source>
        <dbReference type="SAM" id="MobiDB-lite"/>
    </source>
</evidence>
<evidence type="ECO:0000313" key="2">
    <source>
        <dbReference type="EMBL" id="QJD84597.1"/>
    </source>
</evidence>
<dbReference type="KEGG" id="cheb:HH215_16365"/>
<dbReference type="Proteomes" id="UP000502248">
    <property type="component" value="Chromosome"/>
</dbReference>
<organism evidence="2 3">
    <name type="scientific">Cohnella herbarum</name>
    <dbReference type="NCBI Taxonomy" id="2728023"/>
    <lineage>
        <taxon>Bacteria</taxon>
        <taxon>Bacillati</taxon>
        <taxon>Bacillota</taxon>
        <taxon>Bacilli</taxon>
        <taxon>Bacillales</taxon>
        <taxon>Paenibacillaceae</taxon>
        <taxon>Cohnella</taxon>
    </lineage>
</organism>
<gene>
    <name evidence="2" type="ORF">HH215_16365</name>
</gene>
<sequence length="1778" mass="195715">MRSRVLKYTSIALVVSMLATLSIWTEGREVQAANSPDYRDMYIQPVGMDKRIKIVNGAELSSWNQTSFETPYDMERDDFDDGDDVRIFRTAFEWFYEDYTRESEGKSGIQGVYTDQENDIGFHDNHPWDSVSDTDGTFVGKIRVKEIPELKQLAEGGQARYLVKVYWLDDAEIWSSTSTGGSGEWHGDSEVAHENVNSGWRSFGVDDDIIIRTYTEDGTTDAVEGIRIYFADWESPTMKDYTFKTDGVERPNSNIQQQELLVKKNANFQLDYNFSEAVKASNSMSATTGDSSLISHNLFTVPTGEGLPTDGNVSSMGLPPELIQGYTAVLPYTFNATEFIHTGNNPIESNGEITISNPVLNKMSLHQKISEAGFYDAAGNPLNLDSDFDKKVNSESIPYLHGKTVNPFDYANGGYRIIVDAVPPRYSLTANGIQPDILTGSTLNKGDTIDFKVQLSEETILNEDIARMGGTYQGLHLYFNNGMKANYVSGQNTKTWLFRAPITEEITDVALLKAIALTHESKGDHSDKGVIQDYAGNLLMDSAYADKVVNEEKPGLSTSNTKIDWAKLAIDNTKPSISFRYDASGATDTIYKRSGKMTIDANDPSVKTNALDPDQSVPERPSRGIYRPNNMTGNQSGNSSNVGLVFYYWSKSPNNPLAGYEADNFAAIKRFSLAGKQPYEGLYPTGMNDFEVDQANNKTNVLLPPEEALTAGGSGKWYLHTWTADMTWDTARELMQDEKVKTFKDTHAAKYEEWIQEYKTQTPGGSDVDAEKYAMNKVLGAAGKYSDLSVWPLSDFKRDDSNWVYNVGEISLDNKLPTLTIGTANGNETAEVTVPIVIADSHSGLNANKLLFQWVKAGGKVSNIGWKVIPENADGSRTVTTLNHVDDDGDYELYVKVEDMAGNTTSAKMEGKVNVKSSNIVKYVFEPEASSSYVQSHDVAFGIKGIQIDKAEYAFGASSTTRPAASLYKDITSSEELRNGHHYYGIPANKAINGERYLHIRVKEKDQNRYLYYVKSYRFDNKAPDVSFSPTSSNYAKEKHSVVVSVNESLSVQGTSAKYQWIKSSDSAPTATSTGWLALPENGQVVIDDRNLEIGETANYKLYVHAVDGAGNDAIKPTGDFKVIKKTDAEIVVNKADVIYAYGDATDGYYAILNLELDNTSKEGFEHSVSTDDGVTWSSWAPYSNFVKVEVGGTGLERLNKLKARFRTPTGKESEPVSLSASGNWQEKPVYGIAVHNTLGKTNEVMLDIEAANGISIAPSADVNPSVPERMDADTFKVTQNGLYSFELQDTVNEARKATLIVVVSNVDNAAPTGEIVYSVTKPTSSNVLAELKTSEPVRITNNEGRSSFLFTENGSFSFEFEDEGGSKGTATATVANIDRTPPNAVINKSYSYQFDNELRDFKTIEDANGNVVLAQGVTLELDKADENGKDFNSVSGGKSKTLYGNDKAKFIIRDDLGNVAVLSEEVDYIVSSLPDPEVEYQFVDDQGMAIPLENIKLIDGVPHAKGKVKVTIKGQVAAPNEIFVRGGPNQRISDGNGSYQFTKLFDDNGEMTIVLTDLVGNLNRVRIKTAGLDNTAPTIELKSGVVAVQQNKPNLDPAKDLGGYTVSDNVSDSEALQHKVSISGLDLSKIGPQTVTYTVQDEVGNTATATQKVVVMKDAGLLIVGNGQLISSMVSESILYGTNEITFRITGFDEMPVNGQKSNNALAQYDLYSYSGLYREGQMKVIADKLTMKQLSEQQFKVTFPDTGWYTIVVRTQEREREYAMFFIGKMKKQVGK</sequence>
<name>A0A7Z2VK95_9BACL</name>